<keyword evidence="4" id="KW-0560">Oxidoreductase</keyword>
<evidence type="ECO:0000313" key="6">
    <source>
        <dbReference type="EMBL" id="KAF4307640.1"/>
    </source>
</evidence>
<dbReference type="InterPro" id="IPR051799">
    <property type="entry name" value="NADH_flavin_oxidoreductase"/>
</dbReference>
<accession>A0A8H4IU52</accession>
<reference evidence="6" key="1">
    <citation type="submission" date="2020-04" db="EMBL/GenBank/DDBJ databases">
        <title>Genome Assembly and Annotation of Botryosphaeria dothidea sdau 11-99, a Latent Pathogen of Apple Fruit Ring Rot in China.</title>
        <authorList>
            <person name="Yu C."/>
            <person name="Diao Y."/>
            <person name="Lu Q."/>
            <person name="Zhao J."/>
            <person name="Cui S."/>
            <person name="Peng C."/>
            <person name="He B."/>
            <person name="Liu H."/>
        </authorList>
    </citation>
    <scope>NUCLEOTIDE SEQUENCE [LARGE SCALE GENOMIC DNA]</scope>
    <source>
        <strain evidence="6">Sdau11-99</strain>
    </source>
</reference>
<dbReference type="CDD" id="cd04733">
    <property type="entry name" value="OYE_like_2_FMN"/>
    <property type="match status" value="1"/>
</dbReference>
<dbReference type="PANTHER" id="PTHR43656:SF5">
    <property type="entry name" value="NADH:FLAVIN OXIDOREDUCTASE_NADH OXIDASE N-TERMINAL DOMAIN-CONTAINING PROTEIN"/>
    <property type="match status" value="1"/>
</dbReference>
<evidence type="ECO:0000256" key="1">
    <source>
        <dbReference type="ARBA" id="ARBA00005979"/>
    </source>
</evidence>
<evidence type="ECO:0000256" key="2">
    <source>
        <dbReference type="ARBA" id="ARBA00022630"/>
    </source>
</evidence>
<dbReference type="SUPFAM" id="SSF51395">
    <property type="entry name" value="FMN-linked oxidoreductases"/>
    <property type="match status" value="1"/>
</dbReference>
<dbReference type="Gene3D" id="3.20.20.70">
    <property type="entry name" value="Aldolase class I"/>
    <property type="match status" value="1"/>
</dbReference>
<proteinExistence type="inferred from homology"/>
<sequence>MPSPRFESENVDPAPLGQPLKFEFSGRTAKNRFLKAPLTERMSSWDFRNVEKRGIPSKELINLYRRWGEGDIGVVVTGNTFFEPEHLEAMGNPIIPKDAPFEGERFEAFRQMATECNKHGSIFLTQVSHAGRQVWDAIQPNPISASDVKLEKEVMGMSFAKPRPATQEDINGIIEGFAHTAEYMEKAGGDGIQVHAAHGYLLAQFLSPDTNKRTDSYGGPIENRARIITEIAKAVRARTGPNFVMGIKLNSTEFQDKDFQAEEAKKLCKVLEDATFDFVEISGGSYEDLGFLHNKRDSTKRREAYFLEFAEMMAPNLTKTKSYLVGGLRTVGAMVQCLNVVDAVALGRPLCQEPRLCGEILAGRVKGAIIQKGDPTDYLFNTIAAGSHMLQIGKDHEPTDLSQEENFQNFCKDLGAWGQKMATNTELIHYGWVDVNTGNILPYGAPAPEIVNA</sequence>
<name>A0A8H4IU52_9PEZI</name>
<dbReference type="EMBL" id="WWBZ02000022">
    <property type="protein sequence ID" value="KAF4307640.1"/>
    <property type="molecule type" value="Genomic_DNA"/>
</dbReference>
<gene>
    <name evidence="6" type="ORF">GTA08_BOTSDO04640</name>
</gene>
<comment type="similarity">
    <text evidence="1">Belongs to the NADH:flavin oxidoreductase/NADH oxidase family.</text>
</comment>
<dbReference type="GO" id="GO:0016491">
    <property type="term" value="F:oxidoreductase activity"/>
    <property type="evidence" value="ECO:0007669"/>
    <property type="project" value="UniProtKB-KW"/>
</dbReference>
<dbReference type="PANTHER" id="PTHR43656">
    <property type="entry name" value="BINDING OXIDOREDUCTASE, PUTATIVE (AFU_ORTHOLOGUE AFUA_2G08260)-RELATED"/>
    <property type="match status" value="1"/>
</dbReference>
<evidence type="ECO:0000256" key="3">
    <source>
        <dbReference type="ARBA" id="ARBA00022643"/>
    </source>
</evidence>
<dbReference type="Proteomes" id="UP000572817">
    <property type="component" value="Unassembled WGS sequence"/>
</dbReference>
<dbReference type="InterPro" id="IPR001155">
    <property type="entry name" value="OxRdtase_FMN_N"/>
</dbReference>
<dbReference type="OrthoDB" id="1663137at2759"/>
<keyword evidence="7" id="KW-1185">Reference proteome</keyword>
<dbReference type="AlphaFoldDB" id="A0A8H4IU52"/>
<keyword evidence="2" id="KW-0285">Flavoprotein</keyword>
<feature type="domain" description="NADH:flavin oxidoreductase/NADH oxidase N-terminal" evidence="5">
    <location>
        <begin position="18"/>
        <end position="363"/>
    </location>
</feature>
<evidence type="ECO:0000259" key="5">
    <source>
        <dbReference type="Pfam" id="PF00724"/>
    </source>
</evidence>
<dbReference type="Pfam" id="PF00724">
    <property type="entry name" value="Oxidored_FMN"/>
    <property type="match status" value="1"/>
</dbReference>
<dbReference type="InterPro" id="IPR013785">
    <property type="entry name" value="Aldolase_TIM"/>
</dbReference>
<dbReference type="GO" id="GO:0010181">
    <property type="term" value="F:FMN binding"/>
    <property type="evidence" value="ECO:0007669"/>
    <property type="project" value="InterPro"/>
</dbReference>
<keyword evidence="3" id="KW-0288">FMN</keyword>
<comment type="caution">
    <text evidence="6">The sequence shown here is derived from an EMBL/GenBank/DDBJ whole genome shotgun (WGS) entry which is preliminary data.</text>
</comment>
<evidence type="ECO:0000256" key="4">
    <source>
        <dbReference type="ARBA" id="ARBA00023002"/>
    </source>
</evidence>
<organism evidence="6 7">
    <name type="scientific">Botryosphaeria dothidea</name>
    <dbReference type="NCBI Taxonomy" id="55169"/>
    <lineage>
        <taxon>Eukaryota</taxon>
        <taxon>Fungi</taxon>
        <taxon>Dikarya</taxon>
        <taxon>Ascomycota</taxon>
        <taxon>Pezizomycotina</taxon>
        <taxon>Dothideomycetes</taxon>
        <taxon>Dothideomycetes incertae sedis</taxon>
        <taxon>Botryosphaeriales</taxon>
        <taxon>Botryosphaeriaceae</taxon>
        <taxon>Botryosphaeria</taxon>
    </lineage>
</organism>
<evidence type="ECO:0000313" key="7">
    <source>
        <dbReference type="Proteomes" id="UP000572817"/>
    </source>
</evidence>
<protein>
    <submittedName>
        <fullName evidence="6">NADH:flavin oxidoreductase/NADH oxidase</fullName>
    </submittedName>
</protein>